<keyword evidence="3" id="KW-1185">Reference proteome</keyword>
<dbReference type="EMBL" id="JARDVI010000012">
    <property type="protein sequence ID" value="MDY0420546.1"/>
    <property type="molecule type" value="Genomic_DNA"/>
</dbReference>
<dbReference type="SMART" id="SM00507">
    <property type="entry name" value="HNHc"/>
    <property type="match status" value="1"/>
</dbReference>
<organism evidence="2 3">
    <name type="scientific">Enterobacter chinensis</name>
    <dbReference type="NCBI Taxonomy" id="3030997"/>
    <lineage>
        <taxon>Bacteria</taxon>
        <taxon>Pseudomonadati</taxon>
        <taxon>Pseudomonadota</taxon>
        <taxon>Gammaproteobacteria</taxon>
        <taxon>Enterobacterales</taxon>
        <taxon>Enterobacteriaceae</taxon>
        <taxon>Enterobacter</taxon>
    </lineage>
</organism>
<evidence type="ECO:0000313" key="2">
    <source>
        <dbReference type="EMBL" id="MDY0420546.1"/>
    </source>
</evidence>
<comment type="caution">
    <text evidence="2">The sequence shown here is derived from an EMBL/GenBank/DDBJ whole genome shotgun (WGS) entry which is preliminary data.</text>
</comment>
<evidence type="ECO:0000313" key="3">
    <source>
        <dbReference type="Proteomes" id="UP001270266"/>
    </source>
</evidence>
<keyword evidence="2" id="KW-0255">Endonuclease</keyword>
<name>A0ABU5D975_9ENTR</name>
<evidence type="ECO:0000259" key="1">
    <source>
        <dbReference type="SMART" id="SM00507"/>
    </source>
</evidence>
<gene>
    <name evidence="2" type="ORF">PYW49_23135</name>
</gene>
<proteinExistence type="predicted"/>
<accession>A0ABU5D975</accession>
<dbReference type="Gene3D" id="1.10.30.50">
    <property type="match status" value="1"/>
</dbReference>
<sequence>MKRIPPHERSYAEVLAKCSEGMEQRNVKANFIEQFDSLLVKETEYRNLCILGHLFRYQKTEPLHDNTVVIGNLTKSKLINLYENNLRNKDKPARVYYDELLVSSGEKCPFCGDIGQTKNLDHFLPKAHFPEFSIMPLNLVPSCRDCNMGEKGEGYAINEAEQSLHPFIDKDIFFQEQWVFADYINEDDGAISYYVQCPLNWRQEDKDRAFNHFNNLNLAARYQLEAGKHLSEVIDQRDSFATTLKQYVPTATPEMIRDAFISATLQPIINSGQFHNHWKKVMYQCLAKSEIFFSTLINNEWSENE</sequence>
<dbReference type="Proteomes" id="UP001270266">
    <property type="component" value="Unassembled WGS sequence"/>
</dbReference>
<protein>
    <submittedName>
        <fullName evidence="2">HNH endonuclease</fullName>
    </submittedName>
</protein>
<dbReference type="InterPro" id="IPR003615">
    <property type="entry name" value="HNH_nuc"/>
</dbReference>
<keyword evidence="2" id="KW-0378">Hydrolase</keyword>
<dbReference type="CDD" id="cd00085">
    <property type="entry name" value="HNHc"/>
    <property type="match status" value="1"/>
</dbReference>
<feature type="domain" description="HNH nuclease" evidence="1">
    <location>
        <begin position="96"/>
        <end position="148"/>
    </location>
</feature>
<keyword evidence="2" id="KW-0540">Nuclease</keyword>
<dbReference type="RefSeq" id="WP_320387661.1">
    <property type="nucleotide sequence ID" value="NZ_JARDVI010000012.1"/>
</dbReference>
<reference evidence="2 3" key="1">
    <citation type="submission" date="2023-02" db="EMBL/GenBank/DDBJ databases">
        <title>The draft genomes of Enterobacter strains.</title>
        <authorList>
            <person name="He Y."/>
            <person name="Feng Y."/>
            <person name="Zong Z."/>
        </authorList>
    </citation>
    <scope>NUCLEOTIDE SEQUENCE [LARGE SCALE GENOMIC DNA]</scope>
    <source>
        <strain evidence="2 3">170198</strain>
    </source>
</reference>
<dbReference type="GO" id="GO:0004519">
    <property type="term" value="F:endonuclease activity"/>
    <property type="evidence" value="ECO:0007669"/>
    <property type="project" value="UniProtKB-KW"/>
</dbReference>